<proteinExistence type="predicted"/>
<organism evidence="2 3">
    <name type="scientific">Rhizophagus irregularis</name>
    <dbReference type="NCBI Taxonomy" id="588596"/>
    <lineage>
        <taxon>Eukaryota</taxon>
        <taxon>Fungi</taxon>
        <taxon>Fungi incertae sedis</taxon>
        <taxon>Mucoromycota</taxon>
        <taxon>Glomeromycotina</taxon>
        <taxon>Glomeromycetes</taxon>
        <taxon>Glomerales</taxon>
        <taxon>Glomeraceae</taxon>
        <taxon>Rhizophagus</taxon>
    </lineage>
</organism>
<reference evidence="2 3" key="2">
    <citation type="submission" date="2017-10" db="EMBL/GenBank/DDBJ databases">
        <title>Extensive intraspecific genome diversity in a model arbuscular mycorrhizal fungus.</title>
        <authorList>
            <person name="Chen E.C.H."/>
            <person name="Morin E."/>
            <person name="Baudet D."/>
            <person name="Noel J."/>
            <person name="Ndikumana S."/>
            <person name="Charron P."/>
            <person name="St-Onge C."/>
            <person name="Giorgi J."/>
            <person name="Grigoriev I.V."/>
            <person name="Roux C."/>
            <person name="Martin F.M."/>
            <person name="Corradi N."/>
        </authorList>
    </citation>
    <scope>NUCLEOTIDE SEQUENCE [LARGE SCALE GENOMIC DNA]</scope>
    <source>
        <strain evidence="2 3">C2</strain>
    </source>
</reference>
<dbReference type="VEuPathDB" id="FungiDB:RhiirA1_460132"/>
<keyword evidence="1" id="KW-0175">Coiled coil</keyword>
<dbReference type="VEuPathDB" id="FungiDB:FUN_006876"/>
<dbReference type="Proteomes" id="UP000233469">
    <property type="component" value="Unassembled WGS sequence"/>
</dbReference>
<accession>A0A2N1N6X9</accession>
<dbReference type="AlphaFoldDB" id="A0A2N1N6X9"/>
<evidence type="ECO:0000313" key="3">
    <source>
        <dbReference type="Proteomes" id="UP000233469"/>
    </source>
</evidence>
<sequence>MTTRENKNKSSQIGTEFKPIPILPNYSIPQTITSKYRIQEQQFNSTSLNNFNIINQNLPYINNQPRFFLESNNTYDYYRYQTKNLLDTNTNDDQSQQSLIQENIQLKAKLAQEFHNSQQLQVDINEIEYLHNRLKLLINQLKGRIASLEEQNFCLKTENELLNANLKMSEESRIQFMKQLQNPNKQMYNH</sequence>
<evidence type="ECO:0000256" key="1">
    <source>
        <dbReference type="SAM" id="Coils"/>
    </source>
</evidence>
<name>A0A2N1N6X9_9GLOM</name>
<protein>
    <submittedName>
        <fullName evidence="2">Uncharacterized protein</fullName>
    </submittedName>
</protein>
<dbReference type="EMBL" id="LLXL01000711">
    <property type="protein sequence ID" value="PKK69570.1"/>
    <property type="molecule type" value="Genomic_DNA"/>
</dbReference>
<comment type="caution">
    <text evidence="2">The sequence shown here is derived from an EMBL/GenBank/DDBJ whole genome shotgun (WGS) entry which is preliminary data.</text>
</comment>
<gene>
    <name evidence="2" type="ORF">RhiirC2_780841</name>
</gene>
<feature type="coiled-coil region" evidence="1">
    <location>
        <begin position="131"/>
        <end position="165"/>
    </location>
</feature>
<dbReference type="OrthoDB" id="2322121at2759"/>
<evidence type="ECO:0000313" key="2">
    <source>
        <dbReference type="EMBL" id="PKK69570.1"/>
    </source>
</evidence>
<reference evidence="2 3" key="1">
    <citation type="submission" date="2016-04" db="EMBL/GenBank/DDBJ databases">
        <title>Genome analyses suggest a sexual origin of heterokaryosis in a supposedly ancient asexual fungus.</title>
        <authorList>
            <person name="Ropars J."/>
            <person name="Sedzielewska K."/>
            <person name="Noel J."/>
            <person name="Charron P."/>
            <person name="Farinelli L."/>
            <person name="Marton T."/>
            <person name="Kruger M."/>
            <person name="Pelin A."/>
            <person name="Brachmann A."/>
            <person name="Corradi N."/>
        </authorList>
    </citation>
    <scope>NUCLEOTIDE SEQUENCE [LARGE SCALE GENOMIC DNA]</scope>
    <source>
        <strain evidence="2 3">C2</strain>
    </source>
</reference>
<dbReference type="VEuPathDB" id="FungiDB:RhiirFUN_009864"/>